<feature type="compositionally biased region" description="Basic residues" evidence="1">
    <location>
        <begin position="53"/>
        <end position="68"/>
    </location>
</feature>
<accession>A0A2M6WGU3</accession>
<keyword evidence="2" id="KW-0812">Transmembrane</keyword>
<feature type="compositionally biased region" description="Basic residues" evidence="1">
    <location>
        <begin position="14"/>
        <end position="24"/>
    </location>
</feature>
<protein>
    <submittedName>
        <fullName evidence="3">Uncharacterized protein</fullName>
    </submittedName>
</protein>
<keyword evidence="2" id="KW-0472">Membrane</keyword>
<dbReference type="EMBL" id="PFBA01000036">
    <property type="protein sequence ID" value="PIT92001.1"/>
    <property type="molecule type" value="Genomic_DNA"/>
</dbReference>
<sequence length="122" mass="13068">MPPHPFHPSEALGPHKHAPRKHAPGHPPPPPFHDHEKDPHPPPPQPGGPLGPHHGKKPPHEKNRHGTGKRIAWSITIGTVVTIIISYIIYAIGIAINVVLPVAAPILVGSITLTYSILGERG</sequence>
<comment type="caution">
    <text evidence="3">The sequence shown here is derived from an EMBL/GenBank/DDBJ whole genome shotgun (WGS) entry which is preliminary data.</text>
</comment>
<reference evidence="4" key="1">
    <citation type="submission" date="2017-09" db="EMBL/GenBank/DDBJ databases">
        <title>Depth-based differentiation of microbial function through sediment-hosted aquifers and enrichment of novel symbionts in the deep terrestrial subsurface.</title>
        <authorList>
            <person name="Probst A.J."/>
            <person name="Ladd B."/>
            <person name="Jarett J.K."/>
            <person name="Geller-Mcgrath D.E."/>
            <person name="Sieber C.M.K."/>
            <person name="Emerson J.B."/>
            <person name="Anantharaman K."/>
            <person name="Thomas B.C."/>
            <person name="Malmstrom R."/>
            <person name="Stieglmeier M."/>
            <person name="Klingl A."/>
            <person name="Woyke T."/>
            <person name="Ryan C.M."/>
            <person name="Banfield J.F."/>
        </authorList>
    </citation>
    <scope>NUCLEOTIDE SEQUENCE [LARGE SCALE GENOMIC DNA]</scope>
</reference>
<evidence type="ECO:0000313" key="4">
    <source>
        <dbReference type="Proteomes" id="UP000228635"/>
    </source>
</evidence>
<evidence type="ECO:0000313" key="3">
    <source>
        <dbReference type="EMBL" id="PIT92001.1"/>
    </source>
</evidence>
<evidence type="ECO:0000256" key="2">
    <source>
        <dbReference type="SAM" id="Phobius"/>
    </source>
</evidence>
<name>A0A2M6WGU3_9BACT</name>
<feature type="transmembrane region" description="Helical" evidence="2">
    <location>
        <begin position="71"/>
        <end position="92"/>
    </location>
</feature>
<feature type="transmembrane region" description="Helical" evidence="2">
    <location>
        <begin position="98"/>
        <end position="118"/>
    </location>
</feature>
<gene>
    <name evidence="3" type="ORF">COU08_04715</name>
</gene>
<feature type="region of interest" description="Disordered" evidence="1">
    <location>
        <begin position="1"/>
        <end position="70"/>
    </location>
</feature>
<organism evidence="3 4">
    <name type="scientific">Candidatus Harrisonbacteria bacterium CG10_big_fil_rev_8_21_14_0_10_42_17</name>
    <dbReference type="NCBI Taxonomy" id="1974584"/>
    <lineage>
        <taxon>Bacteria</taxon>
        <taxon>Candidatus Harrisoniibacteriota</taxon>
    </lineage>
</organism>
<proteinExistence type="predicted"/>
<dbReference type="AlphaFoldDB" id="A0A2M6WGU3"/>
<evidence type="ECO:0000256" key="1">
    <source>
        <dbReference type="SAM" id="MobiDB-lite"/>
    </source>
</evidence>
<keyword evidence="2" id="KW-1133">Transmembrane helix</keyword>
<dbReference type="Proteomes" id="UP000228635">
    <property type="component" value="Unassembled WGS sequence"/>
</dbReference>